<dbReference type="InterPro" id="IPR026286">
    <property type="entry name" value="MaiA/AMDase"/>
</dbReference>
<protein>
    <submittedName>
        <fullName evidence="1">Aspartate/glutamate racemase family protein</fullName>
    </submittedName>
</protein>
<dbReference type="PANTHER" id="PTHR40267:SF1">
    <property type="entry name" value="BLR3294 PROTEIN"/>
    <property type="match status" value="1"/>
</dbReference>
<evidence type="ECO:0000313" key="2">
    <source>
        <dbReference type="Proteomes" id="UP001501570"/>
    </source>
</evidence>
<accession>A0ABP9SRN8</accession>
<comment type="caution">
    <text evidence="1">The sequence shown here is derived from an EMBL/GenBank/DDBJ whole genome shotgun (WGS) entry which is preliminary data.</text>
</comment>
<dbReference type="Proteomes" id="UP001501570">
    <property type="component" value="Unassembled WGS sequence"/>
</dbReference>
<evidence type="ECO:0000313" key="1">
    <source>
        <dbReference type="EMBL" id="GAA5199889.1"/>
    </source>
</evidence>
<keyword evidence="2" id="KW-1185">Reference proteome</keyword>
<name>A0ABP9SRN8_9ACTN</name>
<dbReference type="PANTHER" id="PTHR40267">
    <property type="entry name" value="BLR3294 PROTEIN"/>
    <property type="match status" value="1"/>
</dbReference>
<proteinExistence type="predicted"/>
<reference evidence="2" key="1">
    <citation type="journal article" date="2019" name="Int. J. Syst. Evol. Microbiol.">
        <title>The Global Catalogue of Microorganisms (GCM) 10K type strain sequencing project: providing services to taxonomists for standard genome sequencing and annotation.</title>
        <authorList>
            <consortium name="The Broad Institute Genomics Platform"/>
            <consortium name="The Broad Institute Genome Sequencing Center for Infectious Disease"/>
            <person name="Wu L."/>
            <person name="Ma J."/>
        </authorList>
    </citation>
    <scope>NUCLEOTIDE SEQUENCE [LARGE SCALE GENOMIC DNA]</scope>
    <source>
        <strain evidence="2">JCM 18304</strain>
    </source>
</reference>
<gene>
    <name evidence="1" type="ORF">GCM10023322_76530</name>
</gene>
<dbReference type="Pfam" id="PF17645">
    <property type="entry name" value="Amdase"/>
    <property type="match status" value="1"/>
</dbReference>
<organism evidence="1 2">
    <name type="scientific">Rugosimonospora acidiphila</name>
    <dbReference type="NCBI Taxonomy" id="556531"/>
    <lineage>
        <taxon>Bacteria</taxon>
        <taxon>Bacillati</taxon>
        <taxon>Actinomycetota</taxon>
        <taxon>Actinomycetes</taxon>
        <taxon>Micromonosporales</taxon>
        <taxon>Micromonosporaceae</taxon>
        <taxon>Rugosimonospora</taxon>
    </lineage>
</organism>
<dbReference type="InterPro" id="IPR053714">
    <property type="entry name" value="Iso_Racemase_Enz_sf"/>
</dbReference>
<dbReference type="Gene3D" id="3.40.50.12500">
    <property type="match status" value="1"/>
</dbReference>
<dbReference type="RefSeq" id="WP_345638190.1">
    <property type="nucleotide sequence ID" value="NZ_BAABJQ010000040.1"/>
</dbReference>
<dbReference type="EMBL" id="BAABJQ010000040">
    <property type="protein sequence ID" value="GAA5199889.1"/>
    <property type="molecule type" value="Genomic_DNA"/>
</dbReference>
<sequence>MSQTDDDRLFSDGYGWRARIGFLSPGAVDESSSRQFYRMAPPGVTIVRTALGVTDITPDQINEALSRAEDAARRLARTEPNCIILGGSPTVVVGGYGSDNVLVERIGRASGIQTSAAQSAAVEAMRLLGMRRIAVVTPFPDPFPELLREFLVKSGFEVPALDSLGVEYRKLRMAPLRAGYELARRTFEAAGGADGIYFAGAPFPVADIIDRLERELNTTVVSSMQCTLWKGLRMSGATAGVKIDGYGRLLRDLLDG</sequence>